<dbReference type="Pfam" id="PF07963">
    <property type="entry name" value="N_methyl"/>
    <property type="match status" value="1"/>
</dbReference>
<sequence length="204" mass="21908">MLPHDTSLLGVLWLVQSLHEKWQRKRTASLECCAAQVRYSRRKQKAPMDHRTKGFTLIELLVAIAILLVLLTLAVPAFTRSTQTTRADTEIADLRRALNFARLEAIDRGNATRVRPTAGADAWNGELAVYDGTGVLANVLRVIPAMSSGATLTLTSGVTAIDFNSMGGLSSPSSQVVISYGRGTQSRALTVCLNGRILLGGSCG</sequence>
<dbReference type="AlphaFoldDB" id="A0A5E6TK40"/>
<name>A0A5E6TK40_PSEFL</name>
<dbReference type="NCBIfam" id="TIGR02532">
    <property type="entry name" value="IV_pilin_GFxxxE"/>
    <property type="match status" value="1"/>
</dbReference>
<protein>
    <recommendedName>
        <fullName evidence="2">Type II secretion system protein H</fullName>
    </recommendedName>
    <alternativeName>
        <fullName evidence="10">General secretion pathway protein H</fullName>
    </alternativeName>
</protein>
<keyword evidence="3" id="KW-1003">Cell membrane</keyword>
<evidence type="ECO:0000259" key="12">
    <source>
        <dbReference type="Pfam" id="PF12019"/>
    </source>
</evidence>
<dbReference type="GO" id="GO:0015628">
    <property type="term" value="P:protein secretion by the type II secretion system"/>
    <property type="evidence" value="ECO:0007669"/>
    <property type="project" value="InterPro"/>
</dbReference>
<organism evidence="13 14">
    <name type="scientific">Pseudomonas fluorescens</name>
    <dbReference type="NCBI Taxonomy" id="294"/>
    <lineage>
        <taxon>Bacteria</taxon>
        <taxon>Pseudomonadati</taxon>
        <taxon>Pseudomonadota</taxon>
        <taxon>Gammaproteobacteria</taxon>
        <taxon>Pseudomonadales</taxon>
        <taxon>Pseudomonadaceae</taxon>
        <taxon>Pseudomonas</taxon>
    </lineage>
</organism>
<dbReference type="PROSITE" id="PS00409">
    <property type="entry name" value="PROKAR_NTER_METHYL"/>
    <property type="match status" value="1"/>
</dbReference>
<keyword evidence="7 11" id="KW-1133">Transmembrane helix</keyword>
<evidence type="ECO:0000256" key="3">
    <source>
        <dbReference type="ARBA" id="ARBA00022475"/>
    </source>
</evidence>
<dbReference type="GO" id="GO:0005886">
    <property type="term" value="C:plasma membrane"/>
    <property type="evidence" value="ECO:0007669"/>
    <property type="project" value="UniProtKB-SubCell"/>
</dbReference>
<keyword evidence="6 11" id="KW-0812">Transmembrane</keyword>
<evidence type="ECO:0000256" key="8">
    <source>
        <dbReference type="ARBA" id="ARBA00023136"/>
    </source>
</evidence>
<dbReference type="InterPro" id="IPR012902">
    <property type="entry name" value="N_methyl_site"/>
</dbReference>
<dbReference type="Proteomes" id="UP000326729">
    <property type="component" value="Unassembled WGS sequence"/>
</dbReference>
<keyword evidence="4" id="KW-0488">Methylation</keyword>
<dbReference type="EMBL" id="CABVGY010000015">
    <property type="protein sequence ID" value="VVM92617.1"/>
    <property type="molecule type" value="Genomic_DNA"/>
</dbReference>
<comment type="subcellular location">
    <subcellularLocation>
        <location evidence="1">Cell inner membrane</location>
        <topology evidence="1">Single-pass membrane protein</topology>
    </subcellularLocation>
</comment>
<accession>A0A5E6TK40</accession>
<dbReference type="SUPFAM" id="SSF54523">
    <property type="entry name" value="Pili subunits"/>
    <property type="match status" value="1"/>
</dbReference>
<feature type="transmembrane region" description="Helical" evidence="11">
    <location>
        <begin position="55"/>
        <end position="78"/>
    </location>
</feature>
<evidence type="ECO:0000256" key="10">
    <source>
        <dbReference type="ARBA" id="ARBA00030775"/>
    </source>
</evidence>
<dbReference type="InterPro" id="IPR045584">
    <property type="entry name" value="Pilin-like"/>
</dbReference>
<evidence type="ECO:0000256" key="9">
    <source>
        <dbReference type="ARBA" id="ARBA00025772"/>
    </source>
</evidence>
<reference evidence="13 14" key="1">
    <citation type="submission" date="2019-09" db="EMBL/GenBank/DDBJ databases">
        <authorList>
            <person name="Chandra G."/>
            <person name="Truman W A."/>
        </authorList>
    </citation>
    <scope>NUCLEOTIDE SEQUENCE [LARGE SCALE GENOMIC DNA]</scope>
    <source>
        <strain evidence="13">PS659</strain>
    </source>
</reference>
<keyword evidence="8 11" id="KW-0472">Membrane</keyword>
<dbReference type="Pfam" id="PF12019">
    <property type="entry name" value="GspH"/>
    <property type="match status" value="1"/>
</dbReference>
<evidence type="ECO:0000256" key="2">
    <source>
        <dbReference type="ARBA" id="ARBA00021549"/>
    </source>
</evidence>
<evidence type="ECO:0000313" key="13">
    <source>
        <dbReference type="EMBL" id="VVM92617.1"/>
    </source>
</evidence>
<gene>
    <name evidence="13" type="ORF">PS659_02924</name>
</gene>
<dbReference type="Gene3D" id="3.55.40.10">
    <property type="entry name" value="minor pseudopilin epsh domain"/>
    <property type="match status" value="1"/>
</dbReference>
<evidence type="ECO:0000256" key="4">
    <source>
        <dbReference type="ARBA" id="ARBA00022481"/>
    </source>
</evidence>
<feature type="domain" description="General secretion pathway GspH" evidence="12">
    <location>
        <begin position="92"/>
        <end position="195"/>
    </location>
</feature>
<evidence type="ECO:0000256" key="7">
    <source>
        <dbReference type="ARBA" id="ARBA00022989"/>
    </source>
</evidence>
<evidence type="ECO:0000256" key="5">
    <source>
        <dbReference type="ARBA" id="ARBA00022519"/>
    </source>
</evidence>
<comment type="similarity">
    <text evidence="9">Belongs to the GSP H family.</text>
</comment>
<proteinExistence type="inferred from homology"/>
<dbReference type="GO" id="GO:0015627">
    <property type="term" value="C:type II protein secretion system complex"/>
    <property type="evidence" value="ECO:0007669"/>
    <property type="project" value="InterPro"/>
</dbReference>
<evidence type="ECO:0000256" key="6">
    <source>
        <dbReference type="ARBA" id="ARBA00022692"/>
    </source>
</evidence>
<evidence type="ECO:0000313" key="14">
    <source>
        <dbReference type="Proteomes" id="UP000326729"/>
    </source>
</evidence>
<evidence type="ECO:0000256" key="11">
    <source>
        <dbReference type="SAM" id="Phobius"/>
    </source>
</evidence>
<evidence type="ECO:0000256" key="1">
    <source>
        <dbReference type="ARBA" id="ARBA00004377"/>
    </source>
</evidence>
<dbReference type="InterPro" id="IPR022346">
    <property type="entry name" value="T2SS_GspH"/>
</dbReference>
<keyword evidence="5" id="KW-0997">Cell inner membrane</keyword>